<reference evidence="1" key="1">
    <citation type="submission" date="2020-04" db="EMBL/GenBank/DDBJ databases">
        <authorList>
            <person name="Chiriac C."/>
            <person name="Salcher M."/>
            <person name="Ghai R."/>
            <person name="Kavagutti S V."/>
        </authorList>
    </citation>
    <scope>NUCLEOTIDE SEQUENCE</scope>
</reference>
<sequence length="136" mass="15908">MTDREAMKMALGAIKAAHRSHIEFNYRPNQNYMLEIIGKLEAALAQPEQDHRFETLKKLAGEALTALEKYNRYEIKTDSYDHSTKLIYDLRDVLNHKRMPLRKWVGLTDDEIALYSNWLSKNVIKAIETNLKEKNT</sequence>
<protein>
    <submittedName>
        <fullName evidence="1">Uncharacterized protein</fullName>
    </submittedName>
</protein>
<proteinExistence type="predicted"/>
<gene>
    <name evidence="1" type="ORF">UFOVP586_52</name>
</gene>
<name>A0A6J5MXZ8_9CAUD</name>
<evidence type="ECO:0000313" key="1">
    <source>
        <dbReference type="EMBL" id="CAB4152115.1"/>
    </source>
</evidence>
<accession>A0A6J5MXZ8</accession>
<dbReference type="EMBL" id="LR796553">
    <property type="protein sequence ID" value="CAB4152115.1"/>
    <property type="molecule type" value="Genomic_DNA"/>
</dbReference>
<organism evidence="1">
    <name type="scientific">uncultured Caudovirales phage</name>
    <dbReference type="NCBI Taxonomy" id="2100421"/>
    <lineage>
        <taxon>Viruses</taxon>
        <taxon>Duplodnaviria</taxon>
        <taxon>Heunggongvirae</taxon>
        <taxon>Uroviricota</taxon>
        <taxon>Caudoviricetes</taxon>
        <taxon>Peduoviridae</taxon>
        <taxon>Maltschvirus</taxon>
        <taxon>Maltschvirus maltsch</taxon>
    </lineage>
</organism>